<keyword evidence="6 10" id="KW-1133">Transmembrane helix</keyword>
<reference evidence="13" key="1">
    <citation type="submission" date="2020-11" db="EMBL/GenBank/DDBJ databases">
        <authorList>
            <person name="Tran Van P."/>
        </authorList>
    </citation>
    <scope>NUCLEOTIDE SEQUENCE</scope>
</reference>
<dbReference type="OrthoDB" id="5982258at2759"/>
<dbReference type="Pfam" id="PF07679">
    <property type="entry name" value="I-set"/>
    <property type="match status" value="2"/>
</dbReference>
<evidence type="ECO:0000256" key="8">
    <source>
        <dbReference type="ARBA" id="ARBA00023157"/>
    </source>
</evidence>
<dbReference type="GO" id="GO:0009653">
    <property type="term" value="P:anatomical structure morphogenesis"/>
    <property type="evidence" value="ECO:0007669"/>
    <property type="project" value="UniProtKB-ARBA"/>
</dbReference>
<dbReference type="InterPro" id="IPR036179">
    <property type="entry name" value="Ig-like_dom_sf"/>
</dbReference>
<comment type="subcellular location">
    <subcellularLocation>
        <location evidence="1">Membrane</location>
        <topology evidence="1">Single-pass membrane protein</topology>
    </subcellularLocation>
</comment>
<evidence type="ECO:0000259" key="11">
    <source>
        <dbReference type="PROSITE" id="PS50835"/>
    </source>
</evidence>
<dbReference type="EMBL" id="CAJPVJ010003755">
    <property type="protein sequence ID" value="CAG2167917.1"/>
    <property type="molecule type" value="Genomic_DNA"/>
</dbReference>
<dbReference type="PANTHER" id="PTHR44170">
    <property type="entry name" value="PROTEIN SIDEKICK"/>
    <property type="match status" value="1"/>
</dbReference>
<evidence type="ECO:0000256" key="1">
    <source>
        <dbReference type="ARBA" id="ARBA00004167"/>
    </source>
</evidence>
<evidence type="ECO:0000256" key="3">
    <source>
        <dbReference type="ARBA" id="ARBA00022729"/>
    </source>
</evidence>
<evidence type="ECO:0000256" key="6">
    <source>
        <dbReference type="ARBA" id="ARBA00022989"/>
    </source>
</evidence>
<keyword evidence="9" id="KW-0393">Immunoglobulin domain</keyword>
<accession>A0A7R9LXF1</accession>
<keyword evidence="5" id="KW-0130">Cell adhesion</keyword>
<feature type="domain" description="Ig-like" evidence="11">
    <location>
        <begin position="46"/>
        <end position="135"/>
    </location>
</feature>
<feature type="domain" description="Fibronectin type-III" evidence="12">
    <location>
        <begin position="570"/>
        <end position="669"/>
    </location>
</feature>
<dbReference type="InterPro" id="IPR003598">
    <property type="entry name" value="Ig_sub2"/>
</dbReference>
<dbReference type="InterPro" id="IPR003599">
    <property type="entry name" value="Ig_sub"/>
</dbReference>
<dbReference type="PROSITE" id="PS50835">
    <property type="entry name" value="IG_LIKE"/>
    <property type="match status" value="3"/>
</dbReference>
<keyword evidence="8" id="KW-1015">Disulfide bond</keyword>
<keyword evidence="7 10" id="KW-0472">Membrane</keyword>
<dbReference type="Pfam" id="PF25059">
    <property type="entry name" value="FN3_DSCAM-DSCAML_C"/>
    <property type="match status" value="1"/>
</dbReference>
<keyword evidence="2 10" id="KW-0812">Transmembrane</keyword>
<dbReference type="InterPro" id="IPR036116">
    <property type="entry name" value="FN3_sf"/>
</dbReference>
<evidence type="ECO:0000313" key="13">
    <source>
        <dbReference type="EMBL" id="CAD7649675.1"/>
    </source>
</evidence>
<dbReference type="Pfam" id="PF13927">
    <property type="entry name" value="Ig_3"/>
    <property type="match status" value="1"/>
</dbReference>
<dbReference type="InterPro" id="IPR013098">
    <property type="entry name" value="Ig_I-set"/>
</dbReference>
<evidence type="ECO:0000256" key="7">
    <source>
        <dbReference type="ARBA" id="ARBA00023136"/>
    </source>
</evidence>
<feature type="transmembrane region" description="Helical" evidence="10">
    <location>
        <begin position="796"/>
        <end position="817"/>
    </location>
</feature>
<feature type="domain" description="Fibronectin type-III" evidence="12">
    <location>
        <begin position="670"/>
        <end position="765"/>
    </location>
</feature>
<name>A0A7R9LXF1_9ACAR</name>
<feature type="domain" description="Ig-like" evidence="11">
    <location>
        <begin position="142"/>
        <end position="252"/>
    </location>
</feature>
<sequence>MNGVGGKLHISVVHKALDAGEYICTVKGPNGKAVKGSIILNVRLAPQIDEHSLPNHISTKQGMRVKLMCSIVEGDPPIDIRWFKGIAPVVATETISLQNSEDYSLLTFKSVTHEDMGNWTCKAWNDVQSTNRTVHLVVNVSPTWRIEPKNVNVVLARSVSIDCSSEGSPTPRISWKKSIISNVAQELSLADKNAIVSSAPALPTLPSDFKDILSSYRHQVYANGTLFIQEVDKSDAGFYMCKISNGIGADLSKVIQLYVQMPPHFESKFTSETVSKGTTAILKCKARGDPVMKAIWQKDKQVIDSSVDKRFSVKEEIISPHSLISYLEIENVGRYDSALFTCIVSNSFGNDDTNIQLIVQEVPEPPHEVQVMDITSRSAVVVWKASFSGNNAVIKYIIQFRKLCLLETDWEEMATNTGNDFRVIARPLQPMCKYELQIRAENSLGRSDPSVITTFTTSEEVPGGPPTDVTAEATSSTSLKIRWKPPAKHLQYGAIKGYYIGYKVANDNSEQFSYKSVESTPNNDENRYEMSYISNLKRKTYYTVILQAYNSIGAGPRSDEIKVLTLESQPPRSPLLEVVTTSVDSITLRWDINELDSEEKEFVLHFKEEKAIQWTQKRLKTKRNHFVLDSNDGKTAVKCGTKYLLYMTATNSLGTGEPSETITTSTKGAAPVSPSKDEFIYPNSTSVALKLNSWLSGGCPINYFTIKYKLSHQRQWIILKEKLSNRYDPFLIYQLSPGHEYDLYVGAHTDAGITEAEYRFITPNTSLVIKIGSINPPTSVVSQSTASLSLFHNVTIMLPIVISIVVLIAVLSTLFAFMRRQRSANQSVNHMDPRNSIPKSELSSEIFPLNDFVRSNSKPKIFENNMSGQPTDIYGKTTSYYATPNRRNSGVNHQMMGRHVANSDHEYAEPHTQYAQPRCLFSDDTECTNLSTCALMVPNTRL</sequence>
<evidence type="ECO:0000313" key="14">
    <source>
        <dbReference type="Proteomes" id="UP000728032"/>
    </source>
</evidence>
<dbReference type="CDD" id="cd00063">
    <property type="entry name" value="FN3"/>
    <property type="match status" value="4"/>
</dbReference>
<evidence type="ECO:0000256" key="2">
    <source>
        <dbReference type="ARBA" id="ARBA00022692"/>
    </source>
</evidence>
<dbReference type="FunFam" id="2.60.40.10:FF:000104">
    <property type="entry name" value="Down syndrome cell adhesion molecule b"/>
    <property type="match status" value="1"/>
</dbReference>
<evidence type="ECO:0000259" key="12">
    <source>
        <dbReference type="PROSITE" id="PS50853"/>
    </source>
</evidence>
<dbReference type="FunFam" id="2.60.40.10:FF:000120">
    <property type="entry name" value="Down syndrome cell adhesion molecule like 1"/>
    <property type="match status" value="1"/>
</dbReference>
<dbReference type="AlphaFoldDB" id="A0A7R9LXF1"/>
<dbReference type="EMBL" id="OC918580">
    <property type="protein sequence ID" value="CAD7649675.1"/>
    <property type="molecule type" value="Genomic_DNA"/>
</dbReference>
<feature type="domain" description="Fibronectin type-III" evidence="12">
    <location>
        <begin position="365"/>
        <end position="460"/>
    </location>
</feature>
<dbReference type="InterPro" id="IPR007110">
    <property type="entry name" value="Ig-like_dom"/>
</dbReference>
<organism evidence="13">
    <name type="scientific">Oppiella nova</name>
    <dbReference type="NCBI Taxonomy" id="334625"/>
    <lineage>
        <taxon>Eukaryota</taxon>
        <taxon>Metazoa</taxon>
        <taxon>Ecdysozoa</taxon>
        <taxon>Arthropoda</taxon>
        <taxon>Chelicerata</taxon>
        <taxon>Arachnida</taxon>
        <taxon>Acari</taxon>
        <taxon>Acariformes</taxon>
        <taxon>Sarcoptiformes</taxon>
        <taxon>Oribatida</taxon>
        <taxon>Brachypylina</taxon>
        <taxon>Oppioidea</taxon>
        <taxon>Oppiidae</taxon>
        <taxon>Oppiella</taxon>
    </lineage>
</organism>
<dbReference type="SUPFAM" id="SSF49265">
    <property type="entry name" value="Fibronectin type III"/>
    <property type="match status" value="2"/>
</dbReference>
<proteinExistence type="predicted"/>
<gene>
    <name evidence="13" type="ORF">ONB1V03_LOCUS7411</name>
</gene>
<dbReference type="SMART" id="SM00060">
    <property type="entry name" value="FN3"/>
    <property type="match status" value="4"/>
</dbReference>
<evidence type="ECO:0000256" key="9">
    <source>
        <dbReference type="ARBA" id="ARBA00023319"/>
    </source>
</evidence>
<evidence type="ECO:0000256" key="10">
    <source>
        <dbReference type="SAM" id="Phobius"/>
    </source>
</evidence>
<evidence type="ECO:0000256" key="4">
    <source>
        <dbReference type="ARBA" id="ARBA00022737"/>
    </source>
</evidence>
<dbReference type="GO" id="GO:0005886">
    <property type="term" value="C:plasma membrane"/>
    <property type="evidence" value="ECO:0007669"/>
    <property type="project" value="UniProtKB-SubCell"/>
</dbReference>
<dbReference type="SMART" id="SM00409">
    <property type="entry name" value="IG"/>
    <property type="match status" value="3"/>
</dbReference>
<feature type="domain" description="Fibronectin type-III" evidence="12">
    <location>
        <begin position="465"/>
        <end position="568"/>
    </location>
</feature>
<dbReference type="GO" id="GO:0030154">
    <property type="term" value="P:cell differentiation"/>
    <property type="evidence" value="ECO:0007669"/>
    <property type="project" value="UniProtKB-ARBA"/>
</dbReference>
<dbReference type="SMART" id="SM00408">
    <property type="entry name" value="IGc2"/>
    <property type="match status" value="3"/>
</dbReference>
<dbReference type="InterPro" id="IPR013783">
    <property type="entry name" value="Ig-like_fold"/>
</dbReference>
<dbReference type="PANTHER" id="PTHR44170:SF56">
    <property type="entry name" value="FIBRONECTIN TYPE-III DOMAIN-CONTAINING PROTEIN"/>
    <property type="match status" value="1"/>
</dbReference>
<dbReference type="GO" id="GO:0098609">
    <property type="term" value="P:cell-cell adhesion"/>
    <property type="evidence" value="ECO:0007669"/>
    <property type="project" value="TreeGrafter"/>
</dbReference>
<dbReference type="InterPro" id="IPR003961">
    <property type="entry name" value="FN3_dom"/>
</dbReference>
<dbReference type="SUPFAM" id="SSF48726">
    <property type="entry name" value="Immunoglobulin"/>
    <property type="match status" value="3"/>
</dbReference>
<dbReference type="PROSITE" id="PS50853">
    <property type="entry name" value="FN3"/>
    <property type="match status" value="4"/>
</dbReference>
<keyword evidence="14" id="KW-1185">Reference proteome</keyword>
<keyword evidence="4" id="KW-0677">Repeat</keyword>
<dbReference type="Gene3D" id="2.60.40.10">
    <property type="entry name" value="Immunoglobulins"/>
    <property type="match status" value="7"/>
</dbReference>
<evidence type="ECO:0008006" key="15">
    <source>
        <dbReference type="Google" id="ProtNLM"/>
    </source>
</evidence>
<evidence type="ECO:0000256" key="5">
    <source>
        <dbReference type="ARBA" id="ARBA00022889"/>
    </source>
</evidence>
<feature type="domain" description="Ig-like" evidence="11">
    <location>
        <begin position="263"/>
        <end position="360"/>
    </location>
</feature>
<dbReference type="Pfam" id="PF00041">
    <property type="entry name" value="fn3"/>
    <property type="match status" value="2"/>
</dbReference>
<dbReference type="FunFam" id="2.60.40.10:FF:000333">
    <property type="entry name" value="Down syndrome cell adhesion molecule"/>
    <property type="match status" value="1"/>
</dbReference>
<keyword evidence="3" id="KW-0732">Signal</keyword>
<dbReference type="Proteomes" id="UP000728032">
    <property type="component" value="Unassembled WGS sequence"/>
</dbReference>
<protein>
    <recommendedName>
        <fullName evidence="15">Dscam</fullName>
    </recommendedName>
</protein>
<dbReference type="InterPro" id="IPR056754">
    <property type="entry name" value="DSCAM/DSCAML_C"/>
</dbReference>
<dbReference type="FunFam" id="2.60.40.10:FF:000719">
    <property type="entry name" value="nephrin isoform X1"/>
    <property type="match status" value="1"/>
</dbReference>